<dbReference type="Pfam" id="PF16804">
    <property type="entry name" value="DUF5071"/>
    <property type="match status" value="1"/>
</dbReference>
<accession>A0A8K0T268</accession>
<dbReference type="OrthoDB" id="2969215at2759"/>
<dbReference type="AlphaFoldDB" id="A0A8K0T268"/>
<protein>
    <recommendedName>
        <fullName evidence="1">DUF5071 domain-containing protein</fullName>
    </recommendedName>
</protein>
<name>A0A8K0T268_9HYPO</name>
<organism evidence="2 3">
    <name type="scientific">Stachybotrys elegans</name>
    <dbReference type="NCBI Taxonomy" id="80388"/>
    <lineage>
        <taxon>Eukaryota</taxon>
        <taxon>Fungi</taxon>
        <taxon>Dikarya</taxon>
        <taxon>Ascomycota</taxon>
        <taxon>Pezizomycotina</taxon>
        <taxon>Sordariomycetes</taxon>
        <taxon>Hypocreomycetidae</taxon>
        <taxon>Hypocreales</taxon>
        <taxon>Stachybotryaceae</taxon>
        <taxon>Stachybotrys</taxon>
    </lineage>
</organism>
<dbReference type="Gene3D" id="1.25.40.750">
    <property type="entry name" value="Domain of unknown function DUF5071"/>
    <property type="match status" value="1"/>
</dbReference>
<dbReference type="EMBL" id="JAGPNK010000002">
    <property type="protein sequence ID" value="KAH7325655.1"/>
    <property type="molecule type" value="Genomic_DNA"/>
</dbReference>
<keyword evidence="3" id="KW-1185">Reference proteome</keyword>
<proteinExistence type="predicted"/>
<dbReference type="InterPro" id="IPR031837">
    <property type="entry name" value="DUF5071"/>
</dbReference>
<evidence type="ECO:0000313" key="3">
    <source>
        <dbReference type="Proteomes" id="UP000813444"/>
    </source>
</evidence>
<evidence type="ECO:0000313" key="2">
    <source>
        <dbReference type="EMBL" id="KAH7325655.1"/>
    </source>
</evidence>
<reference evidence="2" key="1">
    <citation type="journal article" date="2021" name="Nat. Commun.">
        <title>Genetic determinants of endophytism in the Arabidopsis root mycobiome.</title>
        <authorList>
            <person name="Mesny F."/>
            <person name="Miyauchi S."/>
            <person name="Thiergart T."/>
            <person name="Pickel B."/>
            <person name="Atanasova L."/>
            <person name="Karlsson M."/>
            <person name="Huettel B."/>
            <person name="Barry K.W."/>
            <person name="Haridas S."/>
            <person name="Chen C."/>
            <person name="Bauer D."/>
            <person name="Andreopoulos W."/>
            <person name="Pangilinan J."/>
            <person name="LaButti K."/>
            <person name="Riley R."/>
            <person name="Lipzen A."/>
            <person name="Clum A."/>
            <person name="Drula E."/>
            <person name="Henrissat B."/>
            <person name="Kohler A."/>
            <person name="Grigoriev I.V."/>
            <person name="Martin F.M."/>
            <person name="Hacquard S."/>
        </authorList>
    </citation>
    <scope>NUCLEOTIDE SEQUENCE</scope>
    <source>
        <strain evidence="2">MPI-CAGE-CH-0235</strain>
    </source>
</reference>
<comment type="caution">
    <text evidence="2">The sequence shown here is derived from an EMBL/GenBank/DDBJ whole genome shotgun (WGS) entry which is preliminary data.</text>
</comment>
<dbReference type="Proteomes" id="UP000813444">
    <property type="component" value="Unassembled WGS sequence"/>
</dbReference>
<dbReference type="InterPro" id="IPR038692">
    <property type="entry name" value="Cthe_2751_sf"/>
</dbReference>
<gene>
    <name evidence="2" type="ORF">B0I35DRAFT_448789</name>
</gene>
<sequence>MDQKRPDGPQQLASLDEKAFAAKWEDGKVIKSRITEPSTVAAISSILTSPIKDGDFDSLNLHQLVIYAVLLHLPFEQLQPYRPALETLSAFDISNFVADGSHKAQSAHVIGNSGLLARFAADPEVVWVTDSKFDCVSDRTLTERVHSAEQMRPYMPALCSWLADANNPPYSPCRAQLARFPEAATAVVAEEMTKAGEENDIWFQEGLLDFVSSCVPVGEAWIPMRAPVQAMVQALEKCDRDDAYDELIDDAKEWLAKLEEWEAHPTV</sequence>
<evidence type="ECO:0000259" key="1">
    <source>
        <dbReference type="Pfam" id="PF16804"/>
    </source>
</evidence>
<feature type="domain" description="DUF5071" evidence="1">
    <location>
        <begin position="127"/>
        <end position="255"/>
    </location>
</feature>